<sequence>MTTETTPRSPAATAEAYVSFWNLSAEEQRTLGATLFAADVARSTPVGESTGLEALIDFTRQFTEGVGAYTFVARAEPDSHHRHVRVRWEIRKEEGSFAEGTDVLGLDRSGRIATITAFIDRAPDGFDPDAHHEEA</sequence>
<dbReference type="Proteomes" id="UP000564496">
    <property type="component" value="Unassembled WGS sequence"/>
</dbReference>
<dbReference type="AlphaFoldDB" id="A0A7Z0ITC0"/>
<organism evidence="1 2">
    <name type="scientific">Nocardioides panzhihuensis</name>
    <dbReference type="NCBI Taxonomy" id="860243"/>
    <lineage>
        <taxon>Bacteria</taxon>
        <taxon>Bacillati</taxon>
        <taxon>Actinomycetota</taxon>
        <taxon>Actinomycetes</taxon>
        <taxon>Propionibacteriales</taxon>
        <taxon>Nocardioidaceae</taxon>
        <taxon>Nocardioides</taxon>
    </lineage>
</organism>
<protein>
    <recommendedName>
        <fullName evidence="3">Isomerase</fullName>
    </recommendedName>
</protein>
<evidence type="ECO:0008006" key="3">
    <source>
        <dbReference type="Google" id="ProtNLM"/>
    </source>
</evidence>
<dbReference type="SUPFAM" id="SSF54427">
    <property type="entry name" value="NTF2-like"/>
    <property type="match status" value="1"/>
</dbReference>
<dbReference type="EMBL" id="JACBZR010000001">
    <property type="protein sequence ID" value="NYI78663.1"/>
    <property type="molecule type" value="Genomic_DNA"/>
</dbReference>
<evidence type="ECO:0000313" key="2">
    <source>
        <dbReference type="Proteomes" id="UP000564496"/>
    </source>
</evidence>
<evidence type="ECO:0000313" key="1">
    <source>
        <dbReference type="EMBL" id="NYI78663.1"/>
    </source>
</evidence>
<name>A0A7Z0ITC0_9ACTN</name>
<proteinExistence type="predicted"/>
<accession>A0A7Z0ITC0</accession>
<gene>
    <name evidence="1" type="ORF">BJ988_003311</name>
</gene>
<dbReference type="Gene3D" id="3.10.450.50">
    <property type="match status" value="1"/>
</dbReference>
<dbReference type="InterPro" id="IPR032710">
    <property type="entry name" value="NTF2-like_dom_sf"/>
</dbReference>
<dbReference type="RefSeq" id="WP_179658960.1">
    <property type="nucleotide sequence ID" value="NZ_JACBZR010000001.1"/>
</dbReference>
<reference evidence="1 2" key="1">
    <citation type="submission" date="2020-07" db="EMBL/GenBank/DDBJ databases">
        <title>Sequencing the genomes of 1000 actinobacteria strains.</title>
        <authorList>
            <person name="Klenk H.-P."/>
        </authorList>
    </citation>
    <scope>NUCLEOTIDE SEQUENCE [LARGE SCALE GENOMIC DNA]</scope>
    <source>
        <strain evidence="1 2">DSM 26487</strain>
    </source>
</reference>
<comment type="caution">
    <text evidence="1">The sequence shown here is derived from an EMBL/GenBank/DDBJ whole genome shotgun (WGS) entry which is preliminary data.</text>
</comment>
<keyword evidence="2" id="KW-1185">Reference proteome</keyword>